<dbReference type="RefSeq" id="WP_014788926.1">
    <property type="nucleotide sequence ID" value="NC_018015.1"/>
</dbReference>
<evidence type="ECO:0000259" key="2">
    <source>
        <dbReference type="Pfam" id="PF05763"/>
    </source>
</evidence>
<organism evidence="3 4">
    <name type="scientific">Thermococcus cleftensis (strain DSM 27260 / KACC 17922 / CL1)</name>
    <dbReference type="NCBI Taxonomy" id="163003"/>
    <lineage>
        <taxon>Archaea</taxon>
        <taxon>Methanobacteriati</taxon>
        <taxon>Methanobacteriota</taxon>
        <taxon>Thermococci</taxon>
        <taxon>Thermococcales</taxon>
        <taxon>Thermococcaceae</taxon>
        <taxon>Thermococcus</taxon>
    </lineage>
</organism>
<dbReference type="KEGG" id="thm:CL1_1088"/>
<keyword evidence="1" id="KW-1133">Transmembrane helix</keyword>
<dbReference type="InterPro" id="IPR008553">
    <property type="entry name" value="DUF835"/>
</dbReference>
<keyword evidence="1" id="KW-0472">Membrane</keyword>
<dbReference type="STRING" id="163003.CL1_1088"/>
<reference evidence="3 4" key="1">
    <citation type="journal article" date="2012" name="J. Bacteriol.">
        <title>Complete Genome Sequence of the Hyperthermophilic Archaeon Thermococcus sp. Strain CL1, Isolated from a Paralvinella sp. Polychaete Worm Collected from a Hydrothermal Vent.</title>
        <authorList>
            <person name="Jung J.H."/>
            <person name="Holden J.F."/>
            <person name="Seo D.H."/>
            <person name="Park K.H."/>
            <person name="Shin H."/>
            <person name="Ryu S."/>
            <person name="Lee J.H."/>
            <person name="Park C.S."/>
        </authorList>
    </citation>
    <scope>NUCLEOTIDE SEQUENCE [LARGE SCALE GENOMIC DNA]</scope>
    <source>
        <strain evidence="4">DSM 27260 / KACC 17922 / CL1</strain>
    </source>
</reference>
<evidence type="ECO:0000256" key="1">
    <source>
        <dbReference type="SAM" id="Phobius"/>
    </source>
</evidence>
<evidence type="ECO:0000313" key="3">
    <source>
        <dbReference type="EMBL" id="AFL95291.1"/>
    </source>
</evidence>
<evidence type="ECO:0000313" key="4">
    <source>
        <dbReference type="Proteomes" id="UP000006064"/>
    </source>
</evidence>
<accession>I3ZUA7</accession>
<keyword evidence="1" id="KW-0812">Transmembrane</keyword>
<dbReference type="EMBL" id="CP003651">
    <property type="protein sequence ID" value="AFL95291.1"/>
    <property type="molecule type" value="Genomic_DNA"/>
</dbReference>
<feature type="transmembrane region" description="Helical" evidence="1">
    <location>
        <begin position="6"/>
        <end position="28"/>
    </location>
</feature>
<dbReference type="Pfam" id="PF05763">
    <property type="entry name" value="DUF835"/>
    <property type="match status" value="1"/>
</dbReference>
<feature type="domain" description="DUF835" evidence="2">
    <location>
        <begin position="127"/>
        <end position="246"/>
    </location>
</feature>
<keyword evidence="4" id="KW-1185">Reference proteome</keyword>
<gene>
    <name evidence="3" type="ORF">CL1_1088</name>
</gene>
<dbReference type="Proteomes" id="UP000006064">
    <property type="component" value="Chromosome"/>
</dbReference>
<feature type="transmembrane region" description="Helical" evidence="1">
    <location>
        <begin position="78"/>
        <end position="97"/>
    </location>
</feature>
<protein>
    <recommendedName>
        <fullName evidence="2">DUF835 domain-containing protein</fullName>
    </recommendedName>
</protein>
<feature type="transmembrane region" description="Helical" evidence="1">
    <location>
        <begin position="40"/>
        <end position="58"/>
    </location>
</feature>
<dbReference type="OrthoDB" id="86083at2157"/>
<name>I3ZUA7_THECF</name>
<dbReference type="GeneID" id="13037476"/>
<dbReference type="HOGENOM" id="CLU_067022_2_0_2"/>
<dbReference type="AlphaFoldDB" id="I3ZUA7"/>
<sequence length="260" mass="28896">MGLTVPHVVLLADIVLFLVISYAAVYAIKRIHRYGEPLDRFIIIIAASLFLAAAGRLLDVIDDVTEPDPVIFSAEQVLYFFSIIGVAYGLLSYISSVERRILPAPVKGVGSDDLSPGGYLYTGEGEVQELIASVKAPVLVVTRSPWKYKEFENVQTLWVTQAGEEGVGPTRLHVILEAAVSFMRGGGRLVIIDCLEVLILYNDFSSVFRFLSTLKDYAVSSRSTLLLLVGRDTLREREFKLLAREFQPIKNLREILRTSS</sequence>
<proteinExistence type="predicted"/>